<evidence type="ECO:0000313" key="3">
    <source>
        <dbReference type="Proteomes" id="UP001642360"/>
    </source>
</evidence>
<reference evidence="2 3" key="1">
    <citation type="submission" date="2024-02" db="EMBL/GenBank/DDBJ databases">
        <authorList>
            <person name="Vignale AGUSTIN F."/>
            <person name="Sosa J E."/>
            <person name="Modenutti C."/>
        </authorList>
    </citation>
    <scope>NUCLEOTIDE SEQUENCE [LARGE SCALE GENOMIC DNA]</scope>
</reference>
<gene>
    <name evidence="2" type="ORF">ILEXP_LOCUS58311</name>
</gene>
<accession>A0ABC8V366</accession>
<dbReference type="EMBL" id="CAUOFW020010102">
    <property type="protein sequence ID" value="CAK9187719.1"/>
    <property type="molecule type" value="Genomic_DNA"/>
</dbReference>
<sequence length="107" mass="10821">MEKGEKNKRGKVVMQGSRGVGDNVQGAMGGRAREAGMGTQLVGTGALGTFQGAKSCAEASATGNGAGAIGVGSRVGTGAWVQMAIIRVAKQEVIKLELAFPHAHRDA</sequence>
<comment type="caution">
    <text evidence="2">The sequence shown here is derived from an EMBL/GenBank/DDBJ whole genome shotgun (WGS) entry which is preliminary data.</text>
</comment>
<evidence type="ECO:0000313" key="2">
    <source>
        <dbReference type="EMBL" id="CAK9187719.1"/>
    </source>
</evidence>
<protein>
    <submittedName>
        <fullName evidence="2">Uncharacterized protein</fullName>
    </submittedName>
</protein>
<keyword evidence="3" id="KW-1185">Reference proteome</keyword>
<proteinExistence type="predicted"/>
<organism evidence="2 3">
    <name type="scientific">Ilex paraguariensis</name>
    <name type="common">yerba mate</name>
    <dbReference type="NCBI Taxonomy" id="185542"/>
    <lineage>
        <taxon>Eukaryota</taxon>
        <taxon>Viridiplantae</taxon>
        <taxon>Streptophyta</taxon>
        <taxon>Embryophyta</taxon>
        <taxon>Tracheophyta</taxon>
        <taxon>Spermatophyta</taxon>
        <taxon>Magnoliopsida</taxon>
        <taxon>eudicotyledons</taxon>
        <taxon>Gunneridae</taxon>
        <taxon>Pentapetalae</taxon>
        <taxon>asterids</taxon>
        <taxon>campanulids</taxon>
        <taxon>Aquifoliales</taxon>
        <taxon>Aquifoliaceae</taxon>
        <taxon>Ilex</taxon>
    </lineage>
</organism>
<name>A0ABC8V366_9AQUA</name>
<dbReference type="AlphaFoldDB" id="A0ABC8V366"/>
<feature type="non-terminal residue" evidence="2">
    <location>
        <position position="107"/>
    </location>
</feature>
<evidence type="ECO:0000256" key="1">
    <source>
        <dbReference type="SAM" id="MobiDB-lite"/>
    </source>
</evidence>
<dbReference type="Proteomes" id="UP001642360">
    <property type="component" value="Unassembled WGS sequence"/>
</dbReference>
<feature type="region of interest" description="Disordered" evidence="1">
    <location>
        <begin position="1"/>
        <end position="30"/>
    </location>
</feature>